<keyword evidence="2" id="KW-1185">Reference proteome</keyword>
<sequence length="52" mass="5944">MKAKRYRAPQVSCDPSRVDPAFEASLRVEPPAQGFFRLTTYNQLYLALPDEV</sequence>
<dbReference type="EMBL" id="BMSX01000023">
    <property type="protein sequence ID" value="GGR47201.1"/>
    <property type="molecule type" value="Genomic_DNA"/>
</dbReference>
<evidence type="ECO:0000313" key="2">
    <source>
        <dbReference type="Proteomes" id="UP000658320"/>
    </source>
</evidence>
<reference evidence="1" key="2">
    <citation type="submission" date="2020-09" db="EMBL/GenBank/DDBJ databases">
        <authorList>
            <person name="Sun Q."/>
            <person name="Ohkuma M."/>
        </authorList>
    </citation>
    <scope>NUCLEOTIDE SEQUENCE</scope>
    <source>
        <strain evidence="1">JCM 4346</strain>
    </source>
</reference>
<name>A0A918KYB8_9ACTN</name>
<organism evidence="1 2">
    <name type="scientific">Streptomyces aurantiogriseus</name>
    <dbReference type="NCBI Taxonomy" id="66870"/>
    <lineage>
        <taxon>Bacteria</taxon>
        <taxon>Bacillati</taxon>
        <taxon>Actinomycetota</taxon>
        <taxon>Actinomycetes</taxon>
        <taxon>Kitasatosporales</taxon>
        <taxon>Streptomycetaceae</taxon>
        <taxon>Streptomyces</taxon>
    </lineage>
</organism>
<reference evidence="1" key="1">
    <citation type="journal article" date="2014" name="Int. J. Syst. Evol. Microbiol.">
        <title>Complete genome sequence of Corynebacterium casei LMG S-19264T (=DSM 44701T), isolated from a smear-ripened cheese.</title>
        <authorList>
            <consortium name="US DOE Joint Genome Institute (JGI-PGF)"/>
            <person name="Walter F."/>
            <person name="Albersmeier A."/>
            <person name="Kalinowski J."/>
            <person name="Ruckert C."/>
        </authorList>
    </citation>
    <scope>NUCLEOTIDE SEQUENCE</scope>
    <source>
        <strain evidence="1">JCM 4346</strain>
    </source>
</reference>
<proteinExistence type="predicted"/>
<dbReference type="Proteomes" id="UP000658320">
    <property type="component" value="Unassembled WGS sequence"/>
</dbReference>
<dbReference type="AlphaFoldDB" id="A0A918KYB8"/>
<evidence type="ECO:0000313" key="1">
    <source>
        <dbReference type="EMBL" id="GGR47201.1"/>
    </source>
</evidence>
<comment type="caution">
    <text evidence="1">The sequence shown here is derived from an EMBL/GenBank/DDBJ whole genome shotgun (WGS) entry which is preliminary data.</text>
</comment>
<accession>A0A918KYB8</accession>
<gene>
    <name evidence="1" type="ORF">GCM10010251_75230</name>
</gene>
<protein>
    <submittedName>
        <fullName evidence="1">Uncharacterized protein</fullName>
    </submittedName>
</protein>